<organism evidence="2 3">
    <name type="scientific">Methylomirabilis oxygeniifera</name>
    <dbReference type="NCBI Taxonomy" id="671143"/>
    <lineage>
        <taxon>Bacteria</taxon>
        <taxon>Candidatus Methylomirabilota</taxon>
        <taxon>Candidatus Methylomirabilia</taxon>
        <taxon>Candidatus Methylomirabilales</taxon>
        <taxon>Candidatus Methylomirabilaceae</taxon>
        <taxon>Candidatus Methylomirabilis</taxon>
    </lineage>
</organism>
<proteinExistence type="predicted"/>
<keyword evidence="1" id="KW-0812">Transmembrane</keyword>
<name>D5MM06_METO1</name>
<evidence type="ECO:0000256" key="1">
    <source>
        <dbReference type="SAM" id="Phobius"/>
    </source>
</evidence>
<feature type="transmembrane region" description="Helical" evidence="1">
    <location>
        <begin position="55"/>
        <end position="75"/>
    </location>
</feature>
<keyword evidence="1" id="KW-0472">Membrane</keyword>
<sequence length="177" mass="19219">MGTSGAISTLIRVTVCLGLVSPVLVLARVAAGDVAAECTPPSLVWFDPIFFSYNVALALFAVLSIPGITYFYVVSRKAEKIRRLRNDLSEERWSLNEEAIVNIVERQFRMRHYLGSMLTLTIVVLLGTSIILLLKPFSGAGCGGSITVRAPTSYCWGLTCCLGLMAAPTMTITSILR</sequence>
<protein>
    <submittedName>
        <fullName evidence="2">Uncharacterized protein</fullName>
    </submittedName>
</protein>
<dbReference type="STRING" id="671143.DAMO_0831"/>
<dbReference type="KEGG" id="mox:DAMO_0831"/>
<dbReference type="HOGENOM" id="CLU_1515212_0_0_0"/>
<dbReference type="Proteomes" id="UP000006898">
    <property type="component" value="Chromosome"/>
</dbReference>
<dbReference type="EMBL" id="FP565575">
    <property type="protein sequence ID" value="CBE67892.1"/>
    <property type="molecule type" value="Genomic_DNA"/>
</dbReference>
<feature type="transmembrane region" description="Helical" evidence="1">
    <location>
        <begin position="113"/>
        <end position="134"/>
    </location>
</feature>
<gene>
    <name evidence="2" type="ORF">DAMO_0831</name>
</gene>
<feature type="transmembrane region" description="Helical" evidence="1">
    <location>
        <begin position="154"/>
        <end position="176"/>
    </location>
</feature>
<dbReference type="AlphaFoldDB" id="D5MM06"/>
<reference evidence="2 3" key="1">
    <citation type="journal article" date="2010" name="Nature">
        <title>Nitrite-driven anaerobic methane oxidation by oxygenic bacteria.</title>
        <authorList>
            <person name="Ettwig K.F."/>
            <person name="Butler M.K."/>
            <person name="Le Paslier D."/>
            <person name="Pelletier E."/>
            <person name="Mangenot S."/>
            <person name="Kuypers M.M.M."/>
            <person name="Schreiber F."/>
            <person name="Dutilh B.E."/>
            <person name="Zedelius J."/>
            <person name="de Beer D."/>
            <person name="Gloerich J."/>
            <person name="Wessels H.J.C.T."/>
            <person name="van Allen T."/>
            <person name="Luesken F."/>
            <person name="Wu M."/>
            <person name="van de Pas-Schoonen K.T."/>
            <person name="Op den Camp H.J.M."/>
            <person name="Janssen-Megens E.M."/>
            <person name="Francoijs K-J."/>
            <person name="Stunnenberg H."/>
            <person name="Weissenbach J."/>
            <person name="Jetten M.S.M."/>
            <person name="Strous M."/>
        </authorList>
    </citation>
    <scope>NUCLEOTIDE SEQUENCE [LARGE SCALE GENOMIC DNA]</scope>
</reference>
<evidence type="ECO:0000313" key="3">
    <source>
        <dbReference type="Proteomes" id="UP000006898"/>
    </source>
</evidence>
<keyword evidence="1" id="KW-1133">Transmembrane helix</keyword>
<evidence type="ECO:0000313" key="2">
    <source>
        <dbReference type="EMBL" id="CBE67892.1"/>
    </source>
</evidence>
<accession>D5MM06</accession>